<dbReference type="EMBL" id="QGKX02001290">
    <property type="protein sequence ID" value="KAF3541330.1"/>
    <property type="molecule type" value="Genomic_DNA"/>
</dbReference>
<dbReference type="AlphaFoldDB" id="A0A8S9QJC9"/>
<evidence type="ECO:0000313" key="3">
    <source>
        <dbReference type="Proteomes" id="UP000712600"/>
    </source>
</evidence>
<evidence type="ECO:0000256" key="1">
    <source>
        <dbReference type="SAM" id="MobiDB-lite"/>
    </source>
</evidence>
<organism evidence="2 3">
    <name type="scientific">Brassica cretica</name>
    <name type="common">Mustard</name>
    <dbReference type="NCBI Taxonomy" id="69181"/>
    <lineage>
        <taxon>Eukaryota</taxon>
        <taxon>Viridiplantae</taxon>
        <taxon>Streptophyta</taxon>
        <taxon>Embryophyta</taxon>
        <taxon>Tracheophyta</taxon>
        <taxon>Spermatophyta</taxon>
        <taxon>Magnoliopsida</taxon>
        <taxon>eudicotyledons</taxon>
        <taxon>Gunneridae</taxon>
        <taxon>Pentapetalae</taxon>
        <taxon>rosids</taxon>
        <taxon>malvids</taxon>
        <taxon>Brassicales</taxon>
        <taxon>Brassicaceae</taxon>
        <taxon>Brassiceae</taxon>
        <taxon>Brassica</taxon>
    </lineage>
</organism>
<sequence length="320" mass="36447">MEDMDFGRTLIDGITTTSSDESTETSIDASLQISIDDTPPEAGKFSLTNHVNEEVVLGEPKSKLSNAINQIINEQVTAIIVKINSSSNRDKETTLPLQDYLNSGRTYSNRSAIKLPKDDTKKYGLSLEYLILVRQNPFRRTISECPHDHIEYLEDMMNDDTRSPEEAKRLIKNVATEEQNQFGIYHIDDDVLSDLEQHVDFIDIPTLKDWYPNHDTDSFTRNYDGTDGSRRGRAKFRQQVAENATAIRRETRRLPRRTDANPRHQVNVVLLRSGKRLTPSSIDINYVEKPGEVAKTGESRSRPILLDNPDPGSEPFREKE</sequence>
<feature type="compositionally biased region" description="Basic and acidic residues" evidence="1">
    <location>
        <begin position="290"/>
        <end position="301"/>
    </location>
</feature>
<proteinExistence type="predicted"/>
<protein>
    <submittedName>
        <fullName evidence="2">Uncharacterized protein</fullName>
    </submittedName>
</protein>
<gene>
    <name evidence="2" type="ORF">F2Q69_00021868</name>
</gene>
<name>A0A8S9QJC9_BRACR</name>
<reference evidence="2" key="1">
    <citation type="submission" date="2019-12" db="EMBL/GenBank/DDBJ databases">
        <title>Genome sequencing and annotation of Brassica cretica.</title>
        <authorList>
            <person name="Studholme D.J."/>
            <person name="Sarris P."/>
        </authorList>
    </citation>
    <scope>NUCLEOTIDE SEQUENCE</scope>
    <source>
        <strain evidence="2">PFS-109/04</strain>
        <tissue evidence="2">Leaf</tissue>
    </source>
</reference>
<dbReference type="Proteomes" id="UP000712600">
    <property type="component" value="Unassembled WGS sequence"/>
</dbReference>
<feature type="region of interest" description="Disordered" evidence="1">
    <location>
        <begin position="290"/>
        <end position="320"/>
    </location>
</feature>
<comment type="caution">
    <text evidence="2">The sequence shown here is derived from an EMBL/GenBank/DDBJ whole genome shotgun (WGS) entry which is preliminary data.</text>
</comment>
<accession>A0A8S9QJC9</accession>
<evidence type="ECO:0000313" key="2">
    <source>
        <dbReference type="EMBL" id="KAF3541330.1"/>
    </source>
</evidence>